<dbReference type="AlphaFoldDB" id="A0A8J5XG62"/>
<dbReference type="PANTHER" id="PTHR10655:SF17">
    <property type="entry name" value="LYSOPHOSPHOLIPASE-LIKE PROTEIN 1"/>
    <property type="match status" value="1"/>
</dbReference>
<evidence type="ECO:0000313" key="4">
    <source>
        <dbReference type="EMBL" id="KAG8462330.1"/>
    </source>
</evidence>
<dbReference type="Pfam" id="PF02230">
    <property type="entry name" value="Abhydrolase_2"/>
    <property type="match status" value="1"/>
</dbReference>
<keyword evidence="5" id="KW-1185">Reference proteome</keyword>
<dbReference type="EMBL" id="JAGTXO010000021">
    <property type="protein sequence ID" value="KAG8462330.1"/>
    <property type="molecule type" value="Genomic_DNA"/>
</dbReference>
<dbReference type="InterPro" id="IPR029058">
    <property type="entry name" value="AB_hydrolase_fold"/>
</dbReference>
<gene>
    <name evidence="4" type="ORF">KFE25_012150</name>
</gene>
<name>A0A8J5XG62_DIALT</name>
<dbReference type="PANTHER" id="PTHR10655">
    <property type="entry name" value="LYSOPHOSPHOLIPASE-RELATED"/>
    <property type="match status" value="1"/>
</dbReference>
<dbReference type="OrthoDB" id="2418081at2759"/>
<proteinExistence type="inferred from homology"/>
<dbReference type="GO" id="GO:0005737">
    <property type="term" value="C:cytoplasm"/>
    <property type="evidence" value="ECO:0007669"/>
    <property type="project" value="TreeGrafter"/>
</dbReference>
<reference evidence="4" key="1">
    <citation type="submission" date="2021-05" db="EMBL/GenBank/DDBJ databases">
        <title>The genome of the haptophyte Pavlova lutheri (Diacronema luteri, Pavlovales) - a model for lipid biosynthesis in eukaryotic algae.</title>
        <authorList>
            <person name="Hulatt C.J."/>
            <person name="Posewitz M.C."/>
        </authorList>
    </citation>
    <scope>NUCLEOTIDE SEQUENCE</scope>
    <source>
        <strain evidence="4">NIVA-4/92</strain>
    </source>
</reference>
<dbReference type="SUPFAM" id="SSF53474">
    <property type="entry name" value="alpha/beta-Hydrolases"/>
    <property type="match status" value="1"/>
</dbReference>
<dbReference type="GO" id="GO:0008474">
    <property type="term" value="F:palmitoyl-(protein) hydrolase activity"/>
    <property type="evidence" value="ECO:0007669"/>
    <property type="project" value="TreeGrafter"/>
</dbReference>
<sequence>MRLLVAAALISRSAGVRTSAGARALRSVRMSTSAWDRTSLDRATQTITITAAADEPSASIVILHGLGDTAQGWADVAAMWAGALPSARFVLPTAPLLPVTLNGGMRMPAWYDIARLDGDADRQTCDGIGESKATIDALVSREAALVGGAGRVVLAGFSQGGALALYAGLQRESEPLAAVISMSAYLPARGAWSVAPASRGVPVGFFHGDADQVVRPSWADMSVAELRGAQQVAAVSLKTYVGMAHSATQEEISDVAAFMARALGLGPPDAAAGSRL</sequence>
<feature type="domain" description="Phospholipase/carboxylesterase/thioesterase" evidence="3">
    <location>
        <begin position="48"/>
        <end position="260"/>
    </location>
</feature>
<evidence type="ECO:0000259" key="3">
    <source>
        <dbReference type="Pfam" id="PF02230"/>
    </source>
</evidence>
<dbReference type="GO" id="GO:0052689">
    <property type="term" value="F:carboxylic ester hydrolase activity"/>
    <property type="evidence" value="ECO:0007669"/>
    <property type="project" value="TreeGrafter"/>
</dbReference>
<organism evidence="4 5">
    <name type="scientific">Diacronema lutheri</name>
    <name type="common">Unicellular marine alga</name>
    <name type="synonym">Monochrysis lutheri</name>
    <dbReference type="NCBI Taxonomy" id="2081491"/>
    <lineage>
        <taxon>Eukaryota</taxon>
        <taxon>Haptista</taxon>
        <taxon>Haptophyta</taxon>
        <taxon>Pavlovophyceae</taxon>
        <taxon>Pavlovales</taxon>
        <taxon>Pavlovaceae</taxon>
        <taxon>Diacronema</taxon>
    </lineage>
</organism>
<dbReference type="InterPro" id="IPR050565">
    <property type="entry name" value="LYPA1-2/EST-like"/>
</dbReference>
<evidence type="ECO:0000256" key="1">
    <source>
        <dbReference type="ARBA" id="ARBA00006499"/>
    </source>
</evidence>
<dbReference type="Proteomes" id="UP000751190">
    <property type="component" value="Unassembled WGS sequence"/>
</dbReference>
<comment type="caution">
    <text evidence="4">The sequence shown here is derived from an EMBL/GenBank/DDBJ whole genome shotgun (WGS) entry which is preliminary data.</text>
</comment>
<evidence type="ECO:0000256" key="2">
    <source>
        <dbReference type="ARBA" id="ARBA00022801"/>
    </source>
</evidence>
<evidence type="ECO:0000313" key="5">
    <source>
        <dbReference type="Proteomes" id="UP000751190"/>
    </source>
</evidence>
<comment type="similarity">
    <text evidence="1">Belongs to the AB hydrolase superfamily. AB hydrolase 2 family.</text>
</comment>
<dbReference type="OMA" id="WYDILAM"/>
<dbReference type="Gene3D" id="3.40.50.1820">
    <property type="entry name" value="alpha/beta hydrolase"/>
    <property type="match status" value="1"/>
</dbReference>
<accession>A0A8J5XG62</accession>
<keyword evidence="2" id="KW-0378">Hydrolase</keyword>
<dbReference type="InterPro" id="IPR003140">
    <property type="entry name" value="PLipase/COase/thioEstase"/>
</dbReference>
<protein>
    <recommendedName>
        <fullName evidence="3">Phospholipase/carboxylesterase/thioesterase domain-containing protein</fullName>
    </recommendedName>
</protein>